<dbReference type="Pfam" id="PF00561">
    <property type="entry name" value="Abhydrolase_1"/>
    <property type="match status" value="1"/>
</dbReference>
<protein>
    <submittedName>
        <fullName evidence="3">Alpha/beta hydrolase</fullName>
    </submittedName>
</protein>
<gene>
    <name evidence="3" type="ORF">GCM10023331_30310</name>
</gene>
<keyword evidence="3" id="KW-0378">Hydrolase</keyword>
<keyword evidence="1" id="KW-1133">Transmembrane helix</keyword>
<dbReference type="RefSeq" id="WP_345373282.1">
    <property type="nucleotide sequence ID" value="NZ_BAABJX010000046.1"/>
</dbReference>
<dbReference type="GO" id="GO:0016787">
    <property type="term" value="F:hydrolase activity"/>
    <property type="evidence" value="ECO:0007669"/>
    <property type="project" value="UniProtKB-KW"/>
</dbReference>
<reference evidence="4" key="1">
    <citation type="journal article" date="2019" name="Int. J. Syst. Evol. Microbiol.">
        <title>The Global Catalogue of Microorganisms (GCM) 10K type strain sequencing project: providing services to taxonomists for standard genome sequencing and annotation.</title>
        <authorList>
            <consortium name="The Broad Institute Genomics Platform"/>
            <consortium name="The Broad Institute Genome Sequencing Center for Infectious Disease"/>
            <person name="Wu L."/>
            <person name="Ma J."/>
        </authorList>
    </citation>
    <scope>NUCLEOTIDE SEQUENCE [LARGE SCALE GENOMIC DNA]</scope>
    <source>
        <strain evidence="4">JCM 18326</strain>
    </source>
</reference>
<evidence type="ECO:0000313" key="4">
    <source>
        <dbReference type="Proteomes" id="UP001500298"/>
    </source>
</evidence>
<dbReference type="InterPro" id="IPR000639">
    <property type="entry name" value="Epox_hydrolase-like"/>
</dbReference>
<dbReference type="PRINTS" id="PR00412">
    <property type="entry name" value="EPOXHYDRLASE"/>
</dbReference>
<dbReference type="EMBL" id="BAABJX010000046">
    <property type="protein sequence ID" value="GAA4843215.1"/>
    <property type="molecule type" value="Genomic_DNA"/>
</dbReference>
<feature type="transmembrane region" description="Helical" evidence="1">
    <location>
        <begin position="6"/>
        <end position="24"/>
    </location>
</feature>
<dbReference type="PROSITE" id="PS51257">
    <property type="entry name" value="PROKAR_LIPOPROTEIN"/>
    <property type="match status" value="1"/>
</dbReference>
<dbReference type="PRINTS" id="PR00111">
    <property type="entry name" value="ABHYDROLASE"/>
</dbReference>
<dbReference type="InterPro" id="IPR000073">
    <property type="entry name" value="AB_hydrolase_1"/>
</dbReference>
<dbReference type="Proteomes" id="UP001500298">
    <property type="component" value="Unassembled WGS sequence"/>
</dbReference>
<keyword evidence="1" id="KW-0812">Transmembrane</keyword>
<proteinExistence type="predicted"/>
<sequence length="323" mass="36189">MKKTYLYWLLSAIILGACNPYAHITKMKSMKEDLQYKFPVKYAELSNDLEIAYVDQGEGEDVLLFIHGLGSYIPSWQHEIDILSKKYRCIAIDLPGFGKSDKPNHSGMMSYYATVVKEFVDHLQLSNYTLVGHSMGGQISMTYSLMYPEHAKAMVLIAPAGIEGFTDGQKGWFEDVMTPRLVRLTNTDAIETNLAYNFYDFPADARFMVEDRIAMRTASDFPNYCLAVSRSVKGMLTEPVIDKLGGISLPTLMIFGEQDNLIPNRYLNPGTTKEVALFGASMIPNCKMVLIDKAGHFVGYEKATEVAAEITSFIQVTSKKQTL</sequence>
<dbReference type="PANTHER" id="PTHR43798">
    <property type="entry name" value="MONOACYLGLYCEROL LIPASE"/>
    <property type="match status" value="1"/>
</dbReference>
<accession>A0ABP9DH75</accession>
<dbReference type="SUPFAM" id="SSF53474">
    <property type="entry name" value="alpha/beta-Hydrolases"/>
    <property type="match status" value="1"/>
</dbReference>
<keyword evidence="4" id="KW-1185">Reference proteome</keyword>
<dbReference type="InterPro" id="IPR029058">
    <property type="entry name" value="AB_hydrolase_fold"/>
</dbReference>
<feature type="domain" description="AB hydrolase-1" evidence="2">
    <location>
        <begin position="62"/>
        <end position="302"/>
    </location>
</feature>
<dbReference type="Gene3D" id="3.40.50.1820">
    <property type="entry name" value="alpha/beta hydrolase"/>
    <property type="match status" value="1"/>
</dbReference>
<evidence type="ECO:0000313" key="3">
    <source>
        <dbReference type="EMBL" id="GAA4843215.1"/>
    </source>
</evidence>
<keyword evidence="1" id="KW-0472">Membrane</keyword>
<dbReference type="InterPro" id="IPR050266">
    <property type="entry name" value="AB_hydrolase_sf"/>
</dbReference>
<comment type="caution">
    <text evidence="3">The sequence shown here is derived from an EMBL/GenBank/DDBJ whole genome shotgun (WGS) entry which is preliminary data.</text>
</comment>
<dbReference type="PANTHER" id="PTHR43798:SF33">
    <property type="entry name" value="HYDROLASE, PUTATIVE (AFU_ORTHOLOGUE AFUA_2G14860)-RELATED"/>
    <property type="match status" value="1"/>
</dbReference>
<organism evidence="3 4">
    <name type="scientific">Algivirga pacifica</name>
    <dbReference type="NCBI Taxonomy" id="1162670"/>
    <lineage>
        <taxon>Bacteria</taxon>
        <taxon>Pseudomonadati</taxon>
        <taxon>Bacteroidota</taxon>
        <taxon>Cytophagia</taxon>
        <taxon>Cytophagales</taxon>
        <taxon>Flammeovirgaceae</taxon>
        <taxon>Algivirga</taxon>
    </lineage>
</organism>
<evidence type="ECO:0000259" key="2">
    <source>
        <dbReference type="Pfam" id="PF00561"/>
    </source>
</evidence>
<evidence type="ECO:0000256" key="1">
    <source>
        <dbReference type="SAM" id="Phobius"/>
    </source>
</evidence>
<name>A0ABP9DH75_9BACT</name>